<evidence type="ECO:0000256" key="3">
    <source>
        <dbReference type="ARBA" id="ARBA00038317"/>
    </source>
</evidence>
<comment type="caution">
    <text evidence="6">The sequence shown here is derived from an EMBL/GenBank/DDBJ whole genome shotgun (WGS) entry which is preliminary data.</text>
</comment>
<protein>
    <recommendedName>
        <fullName evidence="1">glutathione transferase</fullName>
        <ecNumber evidence="1">2.5.1.18</ecNumber>
    </recommendedName>
</protein>
<dbReference type="GO" id="GO:0004364">
    <property type="term" value="F:glutathione transferase activity"/>
    <property type="evidence" value="ECO:0007669"/>
    <property type="project" value="UniProtKB-EC"/>
</dbReference>
<reference evidence="7" key="1">
    <citation type="journal article" date="2015" name="Nat. Genet.">
        <title>The genome and transcriptome of the zoonotic hookworm Ancylostoma ceylanicum identify infection-specific gene families.</title>
        <authorList>
            <person name="Schwarz E.M."/>
            <person name="Hu Y."/>
            <person name="Antoshechkin I."/>
            <person name="Miller M.M."/>
            <person name="Sternberg P.W."/>
            <person name="Aroian R.V."/>
        </authorList>
    </citation>
    <scope>NUCLEOTIDE SEQUENCE</scope>
    <source>
        <strain evidence="7">HY135</strain>
    </source>
</reference>
<dbReference type="Gene3D" id="1.20.1050.10">
    <property type="match status" value="1"/>
</dbReference>
<proteinExistence type="inferred from homology"/>
<dbReference type="GO" id="GO:0006749">
    <property type="term" value="P:glutathione metabolic process"/>
    <property type="evidence" value="ECO:0007669"/>
    <property type="project" value="TreeGrafter"/>
</dbReference>
<organism evidence="6 7">
    <name type="scientific">Ancylostoma ceylanicum</name>
    <dbReference type="NCBI Taxonomy" id="53326"/>
    <lineage>
        <taxon>Eukaryota</taxon>
        <taxon>Metazoa</taxon>
        <taxon>Ecdysozoa</taxon>
        <taxon>Nematoda</taxon>
        <taxon>Chromadorea</taxon>
        <taxon>Rhabditida</taxon>
        <taxon>Rhabditina</taxon>
        <taxon>Rhabditomorpha</taxon>
        <taxon>Strongyloidea</taxon>
        <taxon>Ancylostomatidae</taxon>
        <taxon>Ancylostomatinae</taxon>
        <taxon>Ancylostoma</taxon>
    </lineage>
</organism>
<dbReference type="SUPFAM" id="SSF52833">
    <property type="entry name" value="Thioredoxin-like"/>
    <property type="match status" value="1"/>
</dbReference>
<dbReference type="InterPro" id="IPR036282">
    <property type="entry name" value="Glutathione-S-Trfase_C_sf"/>
</dbReference>
<dbReference type="InterPro" id="IPR004045">
    <property type="entry name" value="Glutathione_S-Trfase_N"/>
</dbReference>
<evidence type="ECO:0000256" key="2">
    <source>
        <dbReference type="ARBA" id="ARBA00022679"/>
    </source>
</evidence>
<dbReference type="Proteomes" id="UP000024635">
    <property type="component" value="Unassembled WGS sequence"/>
</dbReference>
<evidence type="ECO:0000259" key="5">
    <source>
        <dbReference type="PROSITE" id="PS50404"/>
    </source>
</evidence>
<accession>A0A016TEQ8</accession>
<dbReference type="InterPro" id="IPR050213">
    <property type="entry name" value="GST_superfamily"/>
</dbReference>
<keyword evidence="2" id="KW-0808">Transferase</keyword>
<keyword evidence="7" id="KW-1185">Reference proteome</keyword>
<dbReference type="PANTHER" id="PTHR11571">
    <property type="entry name" value="GLUTATHIONE S-TRANSFERASE"/>
    <property type="match status" value="1"/>
</dbReference>
<evidence type="ECO:0000256" key="4">
    <source>
        <dbReference type="ARBA" id="ARBA00047960"/>
    </source>
</evidence>
<evidence type="ECO:0000313" key="6">
    <source>
        <dbReference type="EMBL" id="EYC01073.1"/>
    </source>
</evidence>
<dbReference type="PANTHER" id="PTHR11571:SF224">
    <property type="entry name" value="HEMATOPOIETIC PROSTAGLANDIN D SYNTHASE"/>
    <property type="match status" value="1"/>
</dbReference>
<comment type="similarity">
    <text evidence="3">Belongs to the GST superfamily. Sigma family.</text>
</comment>
<evidence type="ECO:0000256" key="1">
    <source>
        <dbReference type="ARBA" id="ARBA00012452"/>
    </source>
</evidence>
<sequence>MPFGQVPVLEVDGKQLAQSSAISRYLARKFGLAGKTPFEDAVVDSIADQCADFRIESRPYFYATIGLKEGDPVKAHMEKVRAIPNLKKWIENSPVRPF</sequence>
<dbReference type="Gene3D" id="3.40.30.10">
    <property type="entry name" value="Glutaredoxin"/>
    <property type="match status" value="1"/>
</dbReference>
<dbReference type="AlphaFoldDB" id="A0A016TEQ8"/>
<dbReference type="EC" id="2.5.1.18" evidence="1"/>
<name>A0A016TEQ8_9BILA</name>
<dbReference type="PROSITE" id="PS50404">
    <property type="entry name" value="GST_NTER"/>
    <property type="match status" value="1"/>
</dbReference>
<dbReference type="EMBL" id="JARK01001446">
    <property type="protein sequence ID" value="EYC01073.1"/>
    <property type="molecule type" value="Genomic_DNA"/>
</dbReference>
<dbReference type="Pfam" id="PF02798">
    <property type="entry name" value="GST_N"/>
    <property type="match status" value="1"/>
</dbReference>
<dbReference type="InterPro" id="IPR036249">
    <property type="entry name" value="Thioredoxin-like_sf"/>
</dbReference>
<gene>
    <name evidence="6" type="primary">Acey_s0110.g142</name>
    <name evidence="6" type="ORF">Y032_0110g142</name>
</gene>
<feature type="domain" description="GST N-terminal" evidence="5">
    <location>
        <begin position="1"/>
        <end position="34"/>
    </location>
</feature>
<comment type="catalytic activity">
    <reaction evidence="4">
        <text>RX + glutathione = an S-substituted glutathione + a halide anion + H(+)</text>
        <dbReference type="Rhea" id="RHEA:16437"/>
        <dbReference type="ChEBI" id="CHEBI:15378"/>
        <dbReference type="ChEBI" id="CHEBI:16042"/>
        <dbReference type="ChEBI" id="CHEBI:17792"/>
        <dbReference type="ChEBI" id="CHEBI:57925"/>
        <dbReference type="ChEBI" id="CHEBI:90779"/>
        <dbReference type="EC" id="2.5.1.18"/>
    </reaction>
</comment>
<evidence type="ECO:0000313" key="7">
    <source>
        <dbReference type="Proteomes" id="UP000024635"/>
    </source>
</evidence>
<dbReference type="OrthoDB" id="414243at2759"/>
<dbReference type="SUPFAM" id="SSF47616">
    <property type="entry name" value="GST C-terminal domain-like"/>
    <property type="match status" value="1"/>
</dbReference>